<gene>
    <name evidence="2" type="ORF">TWF696_009694</name>
</gene>
<protein>
    <submittedName>
        <fullName evidence="2">Uncharacterized protein</fullName>
    </submittedName>
</protein>
<evidence type="ECO:0000313" key="3">
    <source>
        <dbReference type="Proteomes" id="UP001375240"/>
    </source>
</evidence>
<reference evidence="2 3" key="1">
    <citation type="submission" date="2019-10" db="EMBL/GenBank/DDBJ databases">
        <authorList>
            <person name="Palmer J.M."/>
        </authorList>
    </citation>
    <scope>NUCLEOTIDE SEQUENCE [LARGE SCALE GENOMIC DNA]</scope>
    <source>
        <strain evidence="2 3">TWF696</strain>
    </source>
</reference>
<organism evidence="2 3">
    <name type="scientific">Orbilia brochopaga</name>
    <dbReference type="NCBI Taxonomy" id="3140254"/>
    <lineage>
        <taxon>Eukaryota</taxon>
        <taxon>Fungi</taxon>
        <taxon>Dikarya</taxon>
        <taxon>Ascomycota</taxon>
        <taxon>Pezizomycotina</taxon>
        <taxon>Orbiliomycetes</taxon>
        <taxon>Orbiliales</taxon>
        <taxon>Orbiliaceae</taxon>
        <taxon>Orbilia</taxon>
    </lineage>
</organism>
<dbReference type="Proteomes" id="UP001375240">
    <property type="component" value="Unassembled WGS sequence"/>
</dbReference>
<evidence type="ECO:0000313" key="2">
    <source>
        <dbReference type="EMBL" id="KAK6338889.1"/>
    </source>
</evidence>
<dbReference type="AlphaFoldDB" id="A0AAV9UCA2"/>
<proteinExistence type="predicted"/>
<name>A0AAV9UCA2_9PEZI</name>
<comment type="caution">
    <text evidence="2">The sequence shown here is derived from an EMBL/GenBank/DDBJ whole genome shotgun (WGS) entry which is preliminary data.</text>
</comment>
<dbReference type="EMBL" id="JAVHNQ010000009">
    <property type="protein sequence ID" value="KAK6338889.1"/>
    <property type="molecule type" value="Genomic_DNA"/>
</dbReference>
<feature type="region of interest" description="Disordered" evidence="1">
    <location>
        <begin position="29"/>
        <end position="66"/>
    </location>
</feature>
<sequence length="257" mass="28530">MPPPSIDIAVAFPQTIPVVDLTLSPPPYNNTQMYTPPATPSHASTSTPPPPPPPSSTTTASPEPHSPDVLWLLHVKAAPRARPQPSAVTSLLPSSLRTSFFATPLMNAADLAALAGDMTLARRIAFLPYRSPDDCLAATYAFSRRRLQSHTNIHTNIHTPASTYRRYRPRDHHGRYTGGYGHTYGYRGNGGGGGKYGYGNMFQRDEIRAPLIPDEWYPGFWYYVKLRGDWIARHPAVRSVSGHTRFLSYRDDADCNW</sequence>
<accession>A0AAV9UCA2</accession>
<evidence type="ECO:0000256" key="1">
    <source>
        <dbReference type="SAM" id="MobiDB-lite"/>
    </source>
</evidence>
<keyword evidence="3" id="KW-1185">Reference proteome</keyword>